<organism evidence="1 2">
    <name type="scientific">Francisella uliginis</name>
    <dbReference type="NCBI Taxonomy" id="573570"/>
    <lineage>
        <taxon>Bacteria</taxon>
        <taxon>Pseudomonadati</taxon>
        <taxon>Pseudomonadota</taxon>
        <taxon>Gammaproteobacteria</taxon>
        <taxon>Thiotrichales</taxon>
        <taxon>Francisellaceae</taxon>
        <taxon>Francisella</taxon>
    </lineage>
</organism>
<dbReference type="RefSeq" id="WP_072711720.1">
    <property type="nucleotide sequence ID" value="NZ_CP016796.1"/>
</dbReference>
<name>A0A1L4BRD6_9GAMM</name>
<dbReference type="Proteomes" id="UP000184222">
    <property type="component" value="Chromosome"/>
</dbReference>
<evidence type="ECO:0000313" key="1">
    <source>
        <dbReference type="EMBL" id="API86416.1"/>
    </source>
</evidence>
<dbReference type="KEGG" id="frx:F7310_03185"/>
<dbReference type="AlphaFoldDB" id="A0A1L4BRD6"/>
<dbReference type="EMBL" id="CP016796">
    <property type="protein sequence ID" value="API86416.1"/>
    <property type="molecule type" value="Genomic_DNA"/>
</dbReference>
<sequence>MEIIKFISAEAIKQAFLDAIEQYQMFKAIQDGQCDLKKYLSTVKLSGHLISNSGIEASEQWRLQMDMAQDNTSIISVLNDFLVYNGANIKNYALKRANYFNFSSLNPENKSISSEKLTSLTTFVYLAVIHQACFFEDNNNDLNKYISSVAKVKTGNQIYFNTGEALVNFINKSPNNIDKLFINEAAQKPNLISESDKINTVLTYLLSQTVNGKMFLKSLFSERQQIHYKKLAEKLASQKLSTSSDYGLPQGEIRNFNKLMADIQKAIQEYAKKFKRRIDTGEKGWNKSTLTNPINISTDIPYVNTIISLYKGVANILLETNSYGFTQYHGVDGQMRAFLFSNVCKNILIYINNINDFLYLDTKDGDLKKYSMILKNYLNTFLNSYREFLTTIPNKSGSLGTFLNIWAEPTSLYSYTGPNRSKLTSYNNTKLSKDIK</sequence>
<dbReference type="OrthoDB" id="5604324at2"/>
<evidence type="ECO:0000313" key="2">
    <source>
        <dbReference type="Proteomes" id="UP000184222"/>
    </source>
</evidence>
<accession>A0A1L4BRD6</accession>
<gene>
    <name evidence="1" type="ORF">F7310_03185</name>
</gene>
<proteinExistence type="predicted"/>
<reference evidence="1 2" key="1">
    <citation type="journal article" date="2016" name="Appl. Environ. Microbiol.">
        <title>Whole genome relationships among Francisella bacteria of diverse origin define new species and provide specific regions for detection.</title>
        <authorList>
            <person name="Challacombe J.F."/>
            <person name="Petersen J.M."/>
            <person name="Gallegos-Graves V."/>
            <person name="Hodge D."/>
            <person name="Pillai S."/>
            <person name="Kuske C.R."/>
        </authorList>
    </citation>
    <scope>NUCLEOTIDE SEQUENCE [LARGE SCALE GENOMIC DNA]</scope>
    <source>
        <strain evidence="2">TX07-7310</strain>
    </source>
</reference>
<protein>
    <submittedName>
        <fullName evidence="1">Uncharacterized protein</fullName>
    </submittedName>
</protein>
<keyword evidence="2" id="KW-1185">Reference proteome</keyword>